<dbReference type="Pfam" id="PF07523">
    <property type="entry name" value="Big_3"/>
    <property type="match status" value="1"/>
</dbReference>
<protein>
    <submittedName>
        <fullName evidence="2">Bacterial Ig-like domain-containing protein</fullName>
    </submittedName>
</protein>
<sequence length="108" mass="11637">SITVTAPTKTEYTAGEELDLDGMKVTVKYSNGEEKEITEGYEVSGYDKAKTGEQTVTVTYEGKTATFKVTVKEEAKPVTLESITVTAPTKTEYTVGDELDLAGMKVVA</sequence>
<reference evidence="2 3" key="1">
    <citation type="journal article" date="2021" name="ISME Commun">
        <title>Automated analysis of genomic sequences facilitates high-throughput and comprehensive description of bacteria.</title>
        <authorList>
            <person name="Hitch T.C.A."/>
        </authorList>
    </citation>
    <scope>NUCLEOTIDE SEQUENCE [LARGE SCALE GENOMIC DNA]</scope>
    <source>
        <strain evidence="2 3">Sanger_03</strain>
    </source>
</reference>
<organism evidence="2 3">
    <name type="scientific">Dorea acetigenes</name>
    <dbReference type="NCBI Taxonomy" id="2981787"/>
    <lineage>
        <taxon>Bacteria</taxon>
        <taxon>Bacillati</taxon>
        <taxon>Bacillota</taxon>
        <taxon>Clostridia</taxon>
        <taxon>Lachnospirales</taxon>
        <taxon>Lachnospiraceae</taxon>
        <taxon>Dorea</taxon>
    </lineage>
</organism>
<evidence type="ECO:0000259" key="1">
    <source>
        <dbReference type="Pfam" id="PF07523"/>
    </source>
</evidence>
<feature type="domain" description="Ig-like" evidence="1">
    <location>
        <begin position="6"/>
        <end position="71"/>
    </location>
</feature>
<dbReference type="InterPro" id="IPR022038">
    <property type="entry name" value="Ig-like_bact"/>
</dbReference>
<comment type="caution">
    <text evidence="2">The sequence shown here is derived from an EMBL/GenBank/DDBJ whole genome shotgun (WGS) entry which is preliminary data.</text>
</comment>
<dbReference type="EMBL" id="JAOQJU010000066">
    <property type="protein sequence ID" value="MCU6688381.1"/>
    <property type="molecule type" value="Genomic_DNA"/>
</dbReference>
<dbReference type="Gene3D" id="2.60.40.3630">
    <property type="match status" value="2"/>
</dbReference>
<keyword evidence="3" id="KW-1185">Reference proteome</keyword>
<evidence type="ECO:0000313" key="2">
    <source>
        <dbReference type="EMBL" id="MCU6688381.1"/>
    </source>
</evidence>
<accession>A0ABT2RSP2</accession>
<proteinExistence type="predicted"/>
<name>A0ABT2RSP2_9FIRM</name>
<feature type="non-terminal residue" evidence="2">
    <location>
        <position position="108"/>
    </location>
</feature>
<gene>
    <name evidence="2" type="ORF">OCV99_18000</name>
</gene>
<dbReference type="Proteomes" id="UP001652431">
    <property type="component" value="Unassembled WGS sequence"/>
</dbReference>
<feature type="non-terminal residue" evidence="2">
    <location>
        <position position="1"/>
    </location>
</feature>
<dbReference type="RefSeq" id="WP_158372391.1">
    <property type="nucleotide sequence ID" value="NZ_JAOQJU010000066.1"/>
</dbReference>
<evidence type="ECO:0000313" key="3">
    <source>
        <dbReference type="Proteomes" id="UP001652431"/>
    </source>
</evidence>